<evidence type="ECO:0000313" key="12">
    <source>
        <dbReference type="EMBL" id="GAA3956731.1"/>
    </source>
</evidence>
<keyword evidence="13" id="KW-1185">Reference proteome</keyword>
<dbReference type="PANTHER" id="PTHR30406:SF1">
    <property type="entry name" value="SULFATE TRANSPORT SYSTEM PERMEASE PROTEIN CYSW"/>
    <property type="match status" value="1"/>
</dbReference>
<feature type="transmembrane region" description="Helical" evidence="10">
    <location>
        <begin position="55"/>
        <end position="81"/>
    </location>
</feature>
<dbReference type="PANTHER" id="PTHR30406">
    <property type="entry name" value="SULFATE TRANSPORT SYSTEM PERMEASE PROTEIN"/>
    <property type="match status" value="1"/>
</dbReference>
<evidence type="ECO:0000256" key="10">
    <source>
        <dbReference type="SAM" id="Phobius"/>
    </source>
</evidence>
<dbReference type="RefSeq" id="WP_344782176.1">
    <property type="nucleotide sequence ID" value="NZ_BAAAZW010000004.1"/>
</dbReference>
<dbReference type="EMBL" id="BAAAZW010000004">
    <property type="protein sequence ID" value="GAA3956731.1"/>
    <property type="molecule type" value="Genomic_DNA"/>
</dbReference>
<reference evidence="13" key="1">
    <citation type="journal article" date="2019" name="Int. J. Syst. Evol. Microbiol.">
        <title>The Global Catalogue of Microorganisms (GCM) 10K type strain sequencing project: providing services to taxonomists for standard genome sequencing and annotation.</title>
        <authorList>
            <consortium name="The Broad Institute Genomics Platform"/>
            <consortium name="The Broad Institute Genome Sequencing Center for Infectious Disease"/>
            <person name="Wu L."/>
            <person name="Ma J."/>
        </authorList>
    </citation>
    <scope>NUCLEOTIDE SEQUENCE [LARGE SCALE GENOMIC DNA]</scope>
    <source>
        <strain evidence="13">JCM 16923</strain>
    </source>
</reference>
<evidence type="ECO:0000256" key="4">
    <source>
        <dbReference type="ARBA" id="ARBA00022692"/>
    </source>
</evidence>
<dbReference type="InterPro" id="IPR005667">
    <property type="entry name" value="Sulph_transpt2"/>
</dbReference>
<dbReference type="NCBIfam" id="TIGR00969">
    <property type="entry name" value="3a0106s02"/>
    <property type="match status" value="1"/>
</dbReference>
<comment type="subcellular location">
    <subcellularLocation>
        <location evidence="1">Membrane</location>
        <topology evidence="1">Multi-pass membrane protein</topology>
    </subcellularLocation>
</comment>
<comment type="subunit">
    <text evidence="2">The complex is composed of two ATP-binding proteins (CysA), two transmembrane proteins (CysT and CysW) and a solute-binding protein (CysP).</text>
</comment>
<feature type="transmembrane region" description="Helical" evidence="10">
    <location>
        <begin position="126"/>
        <end position="150"/>
    </location>
</feature>
<evidence type="ECO:0000256" key="6">
    <source>
        <dbReference type="ARBA" id="ARBA00023032"/>
    </source>
</evidence>
<name>A0ABP7NYQ5_9ACTN</name>
<feature type="transmembrane region" description="Helical" evidence="10">
    <location>
        <begin position="186"/>
        <end position="204"/>
    </location>
</feature>
<keyword evidence="3" id="KW-0813">Transport</keyword>
<dbReference type="CDD" id="cd06261">
    <property type="entry name" value="TM_PBP2"/>
    <property type="match status" value="1"/>
</dbReference>
<evidence type="ECO:0000259" key="11">
    <source>
        <dbReference type="PROSITE" id="PS50928"/>
    </source>
</evidence>
<feature type="transmembrane region" description="Helical" evidence="10">
    <location>
        <begin position="238"/>
        <end position="261"/>
    </location>
</feature>
<dbReference type="InterPro" id="IPR035906">
    <property type="entry name" value="MetI-like_sf"/>
</dbReference>
<organism evidence="12 13">
    <name type="scientific">Gordonia caeni</name>
    <dbReference type="NCBI Taxonomy" id="1007097"/>
    <lineage>
        <taxon>Bacteria</taxon>
        <taxon>Bacillati</taxon>
        <taxon>Actinomycetota</taxon>
        <taxon>Actinomycetes</taxon>
        <taxon>Mycobacteriales</taxon>
        <taxon>Gordoniaceae</taxon>
        <taxon>Gordonia</taxon>
    </lineage>
</organism>
<evidence type="ECO:0000256" key="7">
    <source>
        <dbReference type="ARBA" id="ARBA00023136"/>
    </source>
</evidence>
<dbReference type="NCBIfam" id="TIGR02140">
    <property type="entry name" value="permease_CysW"/>
    <property type="match status" value="1"/>
</dbReference>
<evidence type="ECO:0000313" key="13">
    <source>
        <dbReference type="Proteomes" id="UP001418444"/>
    </source>
</evidence>
<keyword evidence="5 10" id="KW-1133">Transmembrane helix</keyword>
<proteinExistence type="predicted"/>
<keyword evidence="7 10" id="KW-0472">Membrane</keyword>
<feature type="region of interest" description="Disordered" evidence="9">
    <location>
        <begin position="281"/>
        <end position="317"/>
    </location>
</feature>
<gene>
    <name evidence="12" type="primary">cysW</name>
    <name evidence="12" type="ORF">GCM10022231_14650</name>
</gene>
<sequence>MIVTRPTRYALRVVALVYLFILLIVPVALIFWRAFEPGLGQFWEWITTPAAISALQLSLIIVAIVVPLNVVFGVITALALARGRFRGRGLMQAVVDLPFAVSPVVAGVALIALWGSHGWFGGIESLGFRVIFGVPGMVLATIFVTLPFVVREVEPVLHEIGTEQEEAATTLGASGMQAFWRITLPAIRWGLTYGIVLTVARSLGEYGAVTMVSSNMPGVSQTLTLLVHSRYTDDYNEYGAYAAATLLMLVAIAVLVAMTLIERRARGRVADAATIMAPEPLMPASERVGAPRPEESEPEESVFEPAGSEPTAAAEEK</sequence>
<keyword evidence="6" id="KW-0764">Sulfate transport</keyword>
<dbReference type="Gene3D" id="1.10.3720.10">
    <property type="entry name" value="MetI-like"/>
    <property type="match status" value="1"/>
</dbReference>
<dbReference type="InterPro" id="IPR000515">
    <property type="entry name" value="MetI-like"/>
</dbReference>
<dbReference type="Pfam" id="PF00528">
    <property type="entry name" value="BPD_transp_1"/>
    <property type="match status" value="1"/>
</dbReference>
<dbReference type="PROSITE" id="PS50928">
    <property type="entry name" value="ABC_TM1"/>
    <property type="match status" value="1"/>
</dbReference>
<keyword evidence="4 10" id="KW-0812">Transmembrane</keyword>
<evidence type="ECO:0000256" key="2">
    <source>
        <dbReference type="ARBA" id="ARBA00011779"/>
    </source>
</evidence>
<evidence type="ECO:0000256" key="8">
    <source>
        <dbReference type="ARBA" id="ARBA00025323"/>
    </source>
</evidence>
<feature type="transmembrane region" description="Helical" evidence="10">
    <location>
        <begin position="93"/>
        <end position="114"/>
    </location>
</feature>
<feature type="domain" description="ABC transmembrane type-1" evidence="11">
    <location>
        <begin position="55"/>
        <end position="259"/>
    </location>
</feature>
<evidence type="ECO:0000256" key="3">
    <source>
        <dbReference type="ARBA" id="ARBA00022448"/>
    </source>
</evidence>
<evidence type="ECO:0000256" key="1">
    <source>
        <dbReference type="ARBA" id="ARBA00004141"/>
    </source>
</evidence>
<evidence type="ECO:0000256" key="5">
    <source>
        <dbReference type="ARBA" id="ARBA00022989"/>
    </source>
</evidence>
<protein>
    <submittedName>
        <fullName evidence="12">Sulfate ABC transporter permease subunit CysW</fullName>
    </submittedName>
</protein>
<dbReference type="InterPro" id="IPR011866">
    <property type="entry name" value="CysW_permease"/>
</dbReference>
<dbReference type="Proteomes" id="UP001418444">
    <property type="component" value="Unassembled WGS sequence"/>
</dbReference>
<accession>A0ABP7NYQ5</accession>
<comment type="caution">
    <text evidence="12">The sequence shown here is derived from an EMBL/GenBank/DDBJ whole genome shotgun (WGS) entry which is preliminary data.</text>
</comment>
<comment type="function">
    <text evidence="8">Part of the ABC transporter complex CysAWTP (TC 3.A.1.6.1) involved in sulfate/thiosulfate import. Probably responsible for the translocation of the substrate across the membrane.</text>
</comment>
<evidence type="ECO:0000256" key="9">
    <source>
        <dbReference type="SAM" id="MobiDB-lite"/>
    </source>
</evidence>
<dbReference type="SUPFAM" id="SSF161098">
    <property type="entry name" value="MetI-like"/>
    <property type="match status" value="1"/>
</dbReference>
<feature type="transmembrane region" description="Helical" evidence="10">
    <location>
        <begin position="9"/>
        <end position="35"/>
    </location>
</feature>